<dbReference type="Gene3D" id="1.10.10.10">
    <property type="entry name" value="Winged helix-like DNA-binding domain superfamily/Winged helix DNA-binding domain"/>
    <property type="match status" value="1"/>
</dbReference>
<dbReference type="CDD" id="cd06170">
    <property type="entry name" value="LuxR_C_like"/>
    <property type="match status" value="1"/>
</dbReference>
<feature type="domain" description="Response regulatory" evidence="7">
    <location>
        <begin position="5"/>
        <end position="121"/>
    </location>
</feature>
<keyword evidence="1" id="KW-0805">Transcription regulation</keyword>
<evidence type="ECO:0000256" key="1">
    <source>
        <dbReference type="ARBA" id="ARBA00023015"/>
    </source>
</evidence>
<keyword evidence="2" id="KW-0238">DNA-binding</keyword>
<dbReference type="GeneID" id="89474334"/>
<reference evidence="8 9" key="1">
    <citation type="submission" date="2024-02" db="EMBL/GenBank/DDBJ databases">
        <title>First report Erwinia aphidicola in onion in Chile.</title>
        <authorList>
            <person name="Valenzuela M."/>
            <person name="Pena M."/>
            <person name="Dutta B."/>
        </authorList>
    </citation>
    <scope>NUCLEOTIDE SEQUENCE [LARGE SCALE GENOMIC DNA]</scope>
    <source>
        <strain evidence="8 9">QCJ3A</strain>
    </source>
</reference>
<dbReference type="PANTHER" id="PTHR44688">
    <property type="entry name" value="DNA-BINDING TRANSCRIPTIONAL ACTIVATOR DEVR_DOSR"/>
    <property type="match status" value="1"/>
</dbReference>
<dbReference type="Proteomes" id="UP001306592">
    <property type="component" value="Unassembled WGS sequence"/>
</dbReference>
<dbReference type="PANTHER" id="PTHR44688:SF16">
    <property type="entry name" value="DNA-BINDING TRANSCRIPTIONAL ACTIVATOR DEVR_DOSR"/>
    <property type="match status" value="1"/>
</dbReference>
<name>A0ABU8DE35_ERWAP</name>
<dbReference type="Pfam" id="PF00072">
    <property type="entry name" value="Response_reg"/>
    <property type="match status" value="1"/>
</dbReference>
<dbReference type="RefSeq" id="WP_133622782.1">
    <property type="nucleotide sequence ID" value="NZ_CAKKMT010000015.1"/>
</dbReference>
<accession>A0ABU8DE35</accession>
<gene>
    <name evidence="8" type="ORF">V8N49_08795</name>
</gene>
<evidence type="ECO:0000256" key="5">
    <source>
        <dbReference type="SAM" id="Coils"/>
    </source>
</evidence>
<dbReference type="InterPro" id="IPR001789">
    <property type="entry name" value="Sig_transdc_resp-reg_receiver"/>
</dbReference>
<proteinExistence type="predicted"/>
<feature type="modified residue" description="4-aspartylphosphate" evidence="4">
    <location>
        <position position="56"/>
    </location>
</feature>
<organism evidence="8 9">
    <name type="scientific">Erwinia aphidicola</name>
    <dbReference type="NCBI Taxonomy" id="68334"/>
    <lineage>
        <taxon>Bacteria</taxon>
        <taxon>Pseudomonadati</taxon>
        <taxon>Pseudomonadota</taxon>
        <taxon>Gammaproteobacteria</taxon>
        <taxon>Enterobacterales</taxon>
        <taxon>Erwiniaceae</taxon>
        <taxon>Erwinia</taxon>
    </lineage>
</organism>
<feature type="coiled-coil region" evidence="5">
    <location>
        <begin position="114"/>
        <end position="147"/>
    </location>
</feature>
<evidence type="ECO:0000256" key="3">
    <source>
        <dbReference type="ARBA" id="ARBA00023163"/>
    </source>
</evidence>
<evidence type="ECO:0000259" key="7">
    <source>
        <dbReference type="PROSITE" id="PS50110"/>
    </source>
</evidence>
<dbReference type="PRINTS" id="PR00038">
    <property type="entry name" value="HTHLUXR"/>
</dbReference>
<keyword evidence="5" id="KW-0175">Coiled coil</keyword>
<dbReference type="PROSITE" id="PS50043">
    <property type="entry name" value="HTH_LUXR_2"/>
    <property type="match status" value="1"/>
</dbReference>
<dbReference type="PROSITE" id="PS50110">
    <property type="entry name" value="RESPONSE_REGULATORY"/>
    <property type="match status" value="1"/>
</dbReference>
<feature type="domain" description="HTH luxR-type" evidence="6">
    <location>
        <begin position="137"/>
        <end position="202"/>
    </location>
</feature>
<keyword evidence="3" id="KW-0804">Transcription</keyword>
<dbReference type="SMART" id="SM00421">
    <property type="entry name" value="HTH_LUXR"/>
    <property type="match status" value="1"/>
</dbReference>
<dbReference type="SUPFAM" id="SSF52172">
    <property type="entry name" value="CheY-like"/>
    <property type="match status" value="1"/>
</dbReference>
<comment type="caution">
    <text evidence="8">The sequence shown here is derived from an EMBL/GenBank/DDBJ whole genome shotgun (WGS) entry which is preliminary data.</text>
</comment>
<dbReference type="InterPro" id="IPR000792">
    <property type="entry name" value="Tscrpt_reg_LuxR_C"/>
</dbReference>
<evidence type="ECO:0000256" key="4">
    <source>
        <dbReference type="PROSITE-ProRule" id="PRU00169"/>
    </source>
</evidence>
<keyword evidence="4" id="KW-0597">Phosphoprotein</keyword>
<dbReference type="SMART" id="SM00448">
    <property type="entry name" value="REC"/>
    <property type="match status" value="1"/>
</dbReference>
<evidence type="ECO:0000313" key="9">
    <source>
        <dbReference type="Proteomes" id="UP001306592"/>
    </source>
</evidence>
<evidence type="ECO:0000259" key="6">
    <source>
        <dbReference type="PROSITE" id="PS50043"/>
    </source>
</evidence>
<sequence>MSTSPIWLIDDDASIRDSLSFLLQTLGWQVTTYSSVAAFEADSSVTPTLTGCLLMDIRMPGKSGLSWLEETSQHYPLVPVILMTGHGTIDLCRRAFQHGAWEFFTKPLDSDKLIDCISEALVESEQRAAQQQERQLLENKFAQLTLREREVLELLVEGQSAKEIARALSLSPRTAEAHRASIFARLEVSSLAPLVWEYARLKMLSQPGKSTRSNG</sequence>
<dbReference type="InterPro" id="IPR011006">
    <property type="entry name" value="CheY-like_superfamily"/>
</dbReference>
<protein>
    <submittedName>
        <fullName evidence="8">Response regulator</fullName>
    </submittedName>
</protein>
<dbReference type="SUPFAM" id="SSF46894">
    <property type="entry name" value="C-terminal effector domain of the bipartite response regulators"/>
    <property type="match status" value="1"/>
</dbReference>
<dbReference type="EMBL" id="JBANEI010000004">
    <property type="protein sequence ID" value="MEI2681755.1"/>
    <property type="molecule type" value="Genomic_DNA"/>
</dbReference>
<keyword evidence="9" id="KW-1185">Reference proteome</keyword>
<dbReference type="Pfam" id="PF00196">
    <property type="entry name" value="GerE"/>
    <property type="match status" value="1"/>
</dbReference>
<evidence type="ECO:0000313" key="8">
    <source>
        <dbReference type="EMBL" id="MEI2681755.1"/>
    </source>
</evidence>
<dbReference type="Gene3D" id="3.40.50.2300">
    <property type="match status" value="1"/>
</dbReference>
<dbReference type="InterPro" id="IPR016032">
    <property type="entry name" value="Sig_transdc_resp-reg_C-effctor"/>
</dbReference>
<dbReference type="InterPro" id="IPR036388">
    <property type="entry name" value="WH-like_DNA-bd_sf"/>
</dbReference>
<evidence type="ECO:0000256" key="2">
    <source>
        <dbReference type="ARBA" id="ARBA00023125"/>
    </source>
</evidence>